<evidence type="ECO:0000313" key="16">
    <source>
        <dbReference type="EMBL" id="CAH3041490.1"/>
    </source>
</evidence>
<evidence type="ECO:0000256" key="13">
    <source>
        <dbReference type="ARBA" id="ARBA00023157"/>
    </source>
</evidence>
<gene>
    <name evidence="16" type="ORF">PEVE_00040320</name>
</gene>
<keyword evidence="17" id="KW-1185">Reference proteome</keyword>
<dbReference type="PANTHER" id="PTHR11705:SF143">
    <property type="entry name" value="SLL0236 PROTEIN"/>
    <property type="match status" value="1"/>
</dbReference>
<keyword evidence="8" id="KW-0378">Hydrolase</keyword>
<keyword evidence="12" id="KW-0865">Zymogen</keyword>
<name>A0ABN8N4J1_9CNID</name>
<evidence type="ECO:0000259" key="15">
    <source>
        <dbReference type="PROSITE" id="PS52035"/>
    </source>
</evidence>
<evidence type="ECO:0000313" key="17">
    <source>
        <dbReference type="Proteomes" id="UP001159427"/>
    </source>
</evidence>
<reference evidence="16 17" key="1">
    <citation type="submission" date="2022-05" db="EMBL/GenBank/DDBJ databases">
        <authorList>
            <consortium name="Genoscope - CEA"/>
            <person name="William W."/>
        </authorList>
    </citation>
    <scope>NUCLEOTIDE SEQUENCE [LARGE SCALE GENOMIC DNA]</scope>
</reference>
<evidence type="ECO:0000256" key="14">
    <source>
        <dbReference type="PROSITE-ProRule" id="PRU01379"/>
    </source>
</evidence>
<dbReference type="PROSITE" id="PS52035">
    <property type="entry name" value="PEPTIDASE_M14"/>
    <property type="match status" value="2"/>
</dbReference>
<feature type="active site" description="Proton donor/acceptor" evidence="14">
    <location>
        <position position="447"/>
    </location>
</feature>
<evidence type="ECO:0000256" key="6">
    <source>
        <dbReference type="ARBA" id="ARBA00022723"/>
    </source>
</evidence>
<evidence type="ECO:0000256" key="2">
    <source>
        <dbReference type="ARBA" id="ARBA00003091"/>
    </source>
</evidence>
<evidence type="ECO:0000256" key="1">
    <source>
        <dbReference type="ARBA" id="ARBA00001947"/>
    </source>
</evidence>
<evidence type="ECO:0000256" key="7">
    <source>
        <dbReference type="ARBA" id="ARBA00022729"/>
    </source>
</evidence>
<keyword evidence="7" id="KW-0732">Signal</keyword>
<feature type="domain" description="Peptidase M14" evidence="15">
    <location>
        <begin position="182"/>
        <end position="469"/>
    </location>
</feature>
<comment type="caution">
    <text evidence="16">The sequence shown here is derived from an EMBL/GenBank/DDBJ whole genome shotgun (WGS) entry which is preliminary data.</text>
</comment>
<dbReference type="Gene3D" id="3.30.70.340">
    <property type="entry name" value="Metallocarboxypeptidase-like"/>
    <property type="match status" value="2"/>
</dbReference>
<comment type="function">
    <text evidence="2">Extracellular metalloprotease that contributes to pathogenicity.</text>
</comment>
<protein>
    <recommendedName>
        <fullName evidence="15">Peptidase M14 domain-containing protein</fullName>
    </recommendedName>
</protein>
<sequence length="813" mass="92887">MKAIGLKSFQIGVAILVFIVFHHLSHSARLYDGCFLSVASSAVFFDKTLSPEQMTLRFATILRHKVLRVIPQNEDQVRSLRELLQRRNDVDVWKDSLIPGEEVHIDLGPDAIKDFKAYLTERSLEFDTMIEDTQALIDNEEVCCSEVDEDIFDKCYHTLDENCPGLLEGDSASGLWDQDTCTYNRDQSIYNELFRLAEEYSHLAKLINLGKSYEQRNMLGIEIKQKKHLSHERGLVFIICGIHAREWISPATCMYILRQLLESKDGNDEGVANMLNTFDWFFLPVVNVDGYNHTQEVDRLWRKNRRPVLSLGSVNIIGVDLNRNFPNENWDPVYGGTIDYVYDTLGVTHSYTIELRPPADGFSGKGFILPACQIIESGREIMAAFKAIITPLMAETVDVWKESLIPGEEFHIHLSPDAIEGFKADLTKTSLAFEIMIDDIQALIDKESLCCAERDEDNFDNCYHTVGEIHDELFRLRKNYPDLVKLINLGKSYEKRNMLGIQIKQKTHNARERGLVFIVCGIHAREWISPATCMYMLRQIDKNATTDEICIEIISLKSVNLLALTFKRKSQGVLLATLLKSTDSDEGIAKMLNTFNWFFLPVYNVDGYSFTMEFFELKRFCFQQVDRLWRKNRRPILFTSSGPIVGVDLNRNFPNEYWGLNECISDPICETYPGEEPLSEIETRNVVAHLKRSAPQLISFFDIHSYSQVWCSPWSSKNGTPPDYINFDLVVLNFSDAAYGDTVDYTYDGLGVTHTYTIELRPSESADNGGESGFILPACQIIDSGREIMAAFKAITPVMAKSERKVTRRQQQQ</sequence>
<evidence type="ECO:0000256" key="5">
    <source>
        <dbReference type="ARBA" id="ARBA00022670"/>
    </source>
</evidence>
<evidence type="ECO:0000256" key="3">
    <source>
        <dbReference type="ARBA" id="ARBA00005988"/>
    </source>
</evidence>
<evidence type="ECO:0000256" key="12">
    <source>
        <dbReference type="ARBA" id="ARBA00023145"/>
    </source>
</evidence>
<dbReference type="EMBL" id="CALNXI010000731">
    <property type="protein sequence ID" value="CAH3041490.1"/>
    <property type="molecule type" value="Genomic_DNA"/>
</dbReference>
<evidence type="ECO:0000256" key="4">
    <source>
        <dbReference type="ARBA" id="ARBA00022645"/>
    </source>
</evidence>
<keyword evidence="4" id="KW-0121">Carboxypeptidase</keyword>
<dbReference type="Pfam" id="PF00246">
    <property type="entry name" value="Peptidase_M14"/>
    <property type="match status" value="3"/>
</dbReference>
<dbReference type="InterPro" id="IPR000834">
    <property type="entry name" value="Peptidase_M14"/>
</dbReference>
<proteinExistence type="inferred from homology"/>
<comment type="cofactor">
    <cofactor evidence="1">
        <name>Zn(2+)</name>
        <dbReference type="ChEBI" id="CHEBI:29105"/>
    </cofactor>
</comment>
<feature type="active site" description="Proton donor/acceptor" evidence="14">
    <location>
        <position position="759"/>
    </location>
</feature>
<evidence type="ECO:0000256" key="8">
    <source>
        <dbReference type="ARBA" id="ARBA00022801"/>
    </source>
</evidence>
<comment type="similarity">
    <text evidence="3 14">Belongs to the peptidase M14 family.</text>
</comment>
<keyword evidence="6" id="KW-0479">Metal-binding</keyword>
<dbReference type="SUPFAM" id="SSF54897">
    <property type="entry name" value="Protease propeptides/inhibitors"/>
    <property type="match status" value="2"/>
</dbReference>
<feature type="domain" description="Peptidase M14" evidence="15">
    <location>
        <begin position="462"/>
        <end position="799"/>
    </location>
</feature>
<evidence type="ECO:0000256" key="9">
    <source>
        <dbReference type="ARBA" id="ARBA00022833"/>
    </source>
</evidence>
<dbReference type="InterPro" id="IPR003146">
    <property type="entry name" value="M14A_act_pep"/>
</dbReference>
<keyword evidence="11" id="KW-0482">Metalloprotease</keyword>
<dbReference type="Pfam" id="PF02244">
    <property type="entry name" value="Propep_M14"/>
    <property type="match status" value="2"/>
</dbReference>
<dbReference type="Proteomes" id="UP001159427">
    <property type="component" value="Unassembled WGS sequence"/>
</dbReference>
<keyword evidence="5" id="KW-0645">Protease</keyword>
<organism evidence="16 17">
    <name type="scientific">Porites evermanni</name>
    <dbReference type="NCBI Taxonomy" id="104178"/>
    <lineage>
        <taxon>Eukaryota</taxon>
        <taxon>Metazoa</taxon>
        <taxon>Cnidaria</taxon>
        <taxon>Anthozoa</taxon>
        <taxon>Hexacorallia</taxon>
        <taxon>Scleractinia</taxon>
        <taxon>Fungiina</taxon>
        <taxon>Poritidae</taxon>
        <taxon>Porites</taxon>
    </lineage>
</organism>
<evidence type="ECO:0000256" key="10">
    <source>
        <dbReference type="ARBA" id="ARBA00023026"/>
    </source>
</evidence>
<dbReference type="Gene3D" id="3.40.630.10">
    <property type="entry name" value="Zn peptidases"/>
    <property type="match status" value="3"/>
</dbReference>
<dbReference type="PRINTS" id="PR00765">
    <property type="entry name" value="CRBOXYPTASEA"/>
</dbReference>
<dbReference type="PANTHER" id="PTHR11705">
    <property type="entry name" value="PROTEASE FAMILY M14 CARBOXYPEPTIDASE A,B"/>
    <property type="match status" value="1"/>
</dbReference>
<dbReference type="SUPFAM" id="SSF53187">
    <property type="entry name" value="Zn-dependent exopeptidases"/>
    <property type="match status" value="2"/>
</dbReference>
<keyword evidence="13" id="KW-1015">Disulfide bond</keyword>
<evidence type="ECO:0000256" key="11">
    <source>
        <dbReference type="ARBA" id="ARBA00023049"/>
    </source>
</evidence>
<accession>A0ABN8N4J1</accession>
<dbReference type="InterPro" id="IPR036990">
    <property type="entry name" value="M14A-like_propep"/>
</dbReference>
<keyword evidence="10" id="KW-0843">Virulence</keyword>
<keyword evidence="9" id="KW-0862">Zinc</keyword>
<dbReference type="SMART" id="SM00631">
    <property type="entry name" value="Zn_pept"/>
    <property type="match status" value="2"/>
</dbReference>